<name>A0A4Z1FEN3_9HELO</name>
<proteinExistence type="predicted"/>
<keyword evidence="2" id="KW-1133">Transmembrane helix</keyword>
<keyword evidence="4" id="KW-1185">Reference proteome</keyword>
<organism evidence="3 4">
    <name type="scientific">Botrytis paeoniae</name>
    <dbReference type="NCBI Taxonomy" id="278948"/>
    <lineage>
        <taxon>Eukaryota</taxon>
        <taxon>Fungi</taxon>
        <taxon>Dikarya</taxon>
        <taxon>Ascomycota</taxon>
        <taxon>Pezizomycotina</taxon>
        <taxon>Leotiomycetes</taxon>
        <taxon>Helotiales</taxon>
        <taxon>Sclerotiniaceae</taxon>
        <taxon>Botrytis</taxon>
    </lineage>
</organism>
<dbReference type="AlphaFoldDB" id="A0A4Z1FEN3"/>
<reference evidence="3 4" key="1">
    <citation type="submission" date="2017-12" db="EMBL/GenBank/DDBJ databases">
        <title>Comparative genomics of Botrytis spp.</title>
        <authorList>
            <person name="Valero-Jimenez C.A."/>
            <person name="Tapia P."/>
            <person name="Veloso J."/>
            <person name="Silva-Moreno E."/>
            <person name="Staats M."/>
            <person name="Valdes J.H."/>
            <person name="Van Kan J.A.L."/>
        </authorList>
    </citation>
    <scope>NUCLEOTIDE SEQUENCE [LARGE SCALE GENOMIC DNA]</scope>
    <source>
        <strain evidence="3 4">Bp0003</strain>
    </source>
</reference>
<keyword evidence="2" id="KW-0472">Membrane</keyword>
<gene>
    <name evidence="3" type="ORF">BPAE_0189g00220</name>
</gene>
<dbReference type="EMBL" id="PQXI01000188">
    <property type="protein sequence ID" value="TGO21990.1"/>
    <property type="molecule type" value="Genomic_DNA"/>
</dbReference>
<dbReference type="Proteomes" id="UP000297910">
    <property type="component" value="Unassembled WGS sequence"/>
</dbReference>
<feature type="transmembrane region" description="Helical" evidence="2">
    <location>
        <begin position="103"/>
        <end position="126"/>
    </location>
</feature>
<sequence>MGKQKKVPGAAEEIDIELPFRNADVPKESESSASFDKLREDSQKKIKNLAKEIDVQLFNASALMESRASTRLGENVKLLTYDSIFYLPLAIPNITSSGTRDPFILTTIIVGFVIYMIVFNLCNVVNQWKRLYKPYRSKVIKQVCRQGSNDITSRKTQQTGSLSTLSLPQTPTESPVNEFKSGREKRTKRFESTFGRKRGDREPSEWWISIG</sequence>
<comment type="caution">
    <text evidence="3">The sequence shown here is derived from an EMBL/GenBank/DDBJ whole genome shotgun (WGS) entry which is preliminary data.</text>
</comment>
<feature type="compositionally biased region" description="Polar residues" evidence="1">
    <location>
        <begin position="151"/>
        <end position="175"/>
    </location>
</feature>
<evidence type="ECO:0000256" key="1">
    <source>
        <dbReference type="SAM" id="MobiDB-lite"/>
    </source>
</evidence>
<accession>A0A4Z1FEN3</accession>
<evidence type="ECO:0000313" key="4">
    <source>
        <dbReference type="Proteomes" id="UP000297910"/>
    </source>
</evidence>
<feature type="region of interest" description="Disordered" evidence="1">
    <location>
        <begin position="151"/>
        <end position="203"/>
    </location>
</feature>
<protein>
    <submittedName>
        <fullName evidence="3">Uncharacterized protein</fullName>
    </submittedName>
</protein>
<keyword evidence="2" id="KW-0812">Transmembrane</keyword>
<evidence type="ECO:0000256" key="2">
    <source>
        <dbReference type="SAM" id="Phobius"/>
    </source>
</evidence>
<evidence type="ECO:0000313" key="3">
    <source>
        <dbReference type="EMBL" id="TGO21990.1"/>
    </source>
</evidence>